<gene>
    <name evidence="6" type="ORF">H9830_06155</name>
</gene>
<keyword evidence="3 4" id="KW-0378">Hydrolase</keyword>
<evidence type="ECO:0000256" key="2">
    <source>
        <dbReference type="ARBA" id="ARBA00005582"/>
    </source>
</evidence>
<evidence type="ECO:0000313" key="6">
    <source>
        <dbReference type="EMBL" id="HIY65844.1"/>
    </source>
</evidence>
<reference evidence="6" key="2">
    <citation type="submission" date="2021-04" db="EMBL/GenBank/DDBJ databases">
        <authorList>
            <person name="Gilroy R."/>
        </authorList>
    </citation>
    <scope>NUCLEOTIDE SEQUENCE</scope>
    <source>
        <strain evidence="6">ChiGjej1B1-98</strain>
    </source>
</reference>
<dbReference type="PANTHER" id="PTHR43046:SF2">
    <property type="entry name" value="8-OXO-DGTP DIPHOSPHATASE-RELATED"/>
    <property type="match status" value="1"/>
</dbReference>
<dbReference type="Proteomes" id="UP000824005">
    <property type="component" value="Unassembled WGS sequence"/>
</dbReference>
<dbReference type="GO" id="GO:0016787">
    <property type="term" value="F:hydrolase activity"/>
    <property type="evidence" value="ECO:0007669"/>
    <property type="project" value="UniProtKB-KW"/>
</dbReference>
<dbReference type="AlphaFoldDB" id="A0A9D1YU26"/>
<dbReference type="Pfam" id="PF00293">
    <property type="entry name" value="NUDIX"/>
    <property type="match status" value="1"/>
</dbReference>
<comment type="cofactor">
    <cofactor evidence="1">
        <name>Mg(2+)</name>
        <dbReference type="ChEBI" id="CHEBI:18420"/>
    </cofactor>
</comment>
<protein>
    <submittedName>
        <fullName evidence="6">NUDIX domain-containing protein</fullName>
    </submittedName>
</protein>
<feature type="domain" description="Nudix hydrolase" evidence="5">
    <location>
        <begin position="2"/>
        <end position="134"/>
    </location>
</feature>
<accession>A0A9D1YU26</accession>
<evidence type="ECO:0000256" key="1">
    <source>
        <dbReference type="ARBA" id="ARBA00001946"/>
    </source>
</evidence>
<dbReference type="InterPro" id="IPR015797">
    <property type="entry name" value="NUDIX_hydrolase-like_dom_sf"/>
</dbReference>
<dbReference type="PROSITE" id="PS51462">
    <property type="entry name" value="NUDIX"/>
    <property type="match status" value="1"/>
</dbReference>
<comment type="caution">
    <text evidence="6">The sequence shown here is derived from an EMBL/GenBank/DDBJ whole genome shotgun (WGS) entry which is preliminary data.</text>
</comment>
<dbReference type="InterPro" id="IPR000086">
    <property type="entry name" value="NUDIX_hydrolase_dom"/>
</dbReference>
<dbReference type="EMBL" id="DXDC01000177">
    <property type="protein sequence ID" value="HIY65844.1"/>
    <property type="molecule type" value="Genomic_DNA"/>
</dbReference>
<dbReference type="PROSITE" id="PS00893">
    <property type="entry name" value="NUDIX_BOX"/>
    <property type="match status" value="1"/>
</dbReference>
<sequence>MDYRPASYAVIVNERREILLSHWIGGHWTLPGGGMDPGEHPEDACSREITEETGYKGKLTGLIGVNSHVIPGKHRTSGTDDLQILQFVYTAEIVGGAMEVEVDGSTDDVGWFPLHEVPDLDHSYLLSFALGRYRAASPGQPLAAR</sequence>
<comment type="similarity">
    <text evidence="2 4">Belongs to the Nudix hydrolase family.</text>
</comment>
<name>A0A9D1YU26_9MICO</name>
<proteinExistence type="inferred from homology"/>
<dbReference type="SUPFAM" id="SSF55811">
    <property type="entry name" value="Nudix"/>
    <property type="match status" value="1"/>
</dbReference>
<dbReference type="CDD" id="cd02883">
    <property type="entry name" value="NUDIX_Hydrolase"/>
    <property type="match status" value="1"/>
</dbReference>
<dbReference type="InterPro" id="IPR020084">
    <property type="entry name" value="NUDIX_hydrolase_CS"/>
</dbReference>
<dbReference type="Gene3D" id="3.90.79.10">
    <property type="entry name" value="Nucleoside Triphosphate Pyrophosphohydrolase"/>
    <property type="match status" value="1"/>
</dbReference>
<evidence type="ECO:0000313" key="7">
    <source>
        <dbReference type="Proteomes" id="UP000824005"/>
    </source>
</evidence>
<evidence type="ECO:0000256" key="3">
    <source>
        <dbReference type="ARBA" id="ARBA00022801"/>
    </source>
</evidence>
<organism evidence="6 7">
    <name type="scientific">Candidatus Agrococcus pullicola</name>
    <dbReference type="NCBI Taxonomy" id="2838429"/>
    <lineage>
        <taxon>Bacteria</taxon>
        <taxon>Bacillati</taxon>
        <taxon>Actinomycetota</taxon>
        <taxon>Actinomycetes</taxon>
        <taxon>Micrococcales</taxon>
        <taxon>Microbacteriaceae</taxon>
        <taxon>Agrococcus</taxon>
    </lineage>
</organism>
<evidence type="ECO:0000256" key="4">
    <source>
        <dbReference type="RuleBase" id="RU003476"/>
    </source>
</evidence>
<dbReference type="InterPro" id="IPR020476">
    <property type="entry name" value="Nudix_hydrolase"/>
</dbReference>
<evidence type="ECO:0000259" key="5">
    <source>
        <dbReference type="PROSITE" id="PS51462"/>
    </source>
</evidence>
<reference evidence="6" key="1">
    <citation type="journal article" date="2021" name="PeerJ">
        <title>Extensive microbial diversity within the chicken gut microbiome revealed by metagenomics and culture.</title>
        <authorList>
            <person name="Gilroy R."/>
            <person name="Ravi A."/>
            <person name="Getino M."/>
            <person name="Pursley I."/>
            <person name="Horton D.L."/>
            <person name="Alikhan N.F."/>
            <person name="Baker D."/>
            <person name="Gharbi K."/>
            <person name="Hall N."/>
            <person name="Watson M."/>
            <person name="Adriaenssens E.M."/>
            <person name="Foster-Nyarko E."/>
            <person name="Jarju S."/>
            <person name="Secka A."/>
            <person name="Antonio M."/>
            <person name="Oren A."/>
            <person name="Chaudhuri R.R."/>
            <person name="La Ragione R."/>
            <person name="Hildebrand F."/>
            <person name="Pallen M.J."/>
        </authorList>
    </citation>
    <scope>NUCLEOTIDE SEQUENCE</scope>
    <source>
        <strain evidence="6">ChiGjej1B1-98</strain>
    </source>
</reference>
<dbReference type="PRINTS" id="PR00502">
    <property type="entry name" value="NUDIXFAMILY"/>
</dbReference>
<dbReference type="PANTHER" id="PTHR43046">
    <property type="entry name" value="GDP-MANNOSE MANNOSYL HYDROLASE"/>
    <property type="match status" value="1"/>
</dbReference>